<organism evidence="1">
    <name type="scientific">Anopheles atroparvus</name>
    <name type="common">European mosquito</name>
    <dbReference type="NCBI Taxonomy" id="41427"/>
    <lineage>
        <taxon>Eukaryota</taxon>
        <taxon>Metazoa</taxon>
        <taxon>Ecdysozoa</taxon>
        <taxon>Arthropoda</taxon>
        <taxon>Hexapoda</taxon>
        <taxon>Insecta</taxon>
        <taxon>Pterygota</taxon>
        <taxon>Neoptera</taxon>
        <taxon>Endopterygota</taxon>
        <taxon>Diptera</taxon>
        <taxon>Nematocera</taxon>
        <taxon>Culicoidea</taxon>
        <taxon>Culicidae</taxon>
        <taxon>Anophelinae</taxon>
        <taxon>Anopheles</taxon>
    </lineage>
</organism>
<name>A0A182JMH2_ANOAO</name>
<accession>A0A182JMH2</accession>
<dbReference type="VEuPathDB" id="VectorBase:AATE020834"/>
<dbReference type="AlphaFoldDB" id="A0A182JMH2"/>
<reference evidence="1" key="1">
    <citation type="submission" date="2022-08" db="UniProtKB">
        <authorList>
            <consortium name="EnsemblMetazoa"/>
        </authorList>
    </citation>
    <scope>IDENTIFICATION</scope>
    <source>
        <strain evidence="1">EBRO</strain>
    </source>
</reference>
<sequence>MPSFILSYSCLPSGSSGSRCAVSGSGIRFELIQSLNASCSSTRTECVVPAADESDMPPSVSRFSFFDTTFLKVLATSRAFRSMHSDSNSSYDSLPTCCERCLFVYSSIIWRIWNLHGHNPMAKA</sequence>
<evidence type="ECO:0000313" key="1">
    <source>
        <dbReference type="EnsemblMetazoa" id="AATE020834-PA.1"/>
    </source>
</evidence>
<protein>
    <submittedName>
        <fullName evidence="1">Uncharacterized protein</fullName>
    </submittedName>
</protein>
<dbReference type="EnsemblMetazoa" id="AATE020834-RA">
    <property type="protein sequence ID" value="AATE020834-PA.1"/>
    <property type="gene ID" value="AATE020834"/>
</dbReference>
<proteinExistence type="predicted"/>